<protein>
    <submittedName>
        <fullName evidence="1">Uncharacterized protein</fullName>
    </submittedName>
</protein>
<reference evidence="2" key="1">
    <citation type="journal article" date="2019" name="Int. J. Syst. Evol. Microbiol.">
        <title>The Global Catalogue of Microorganisms (GCM) 10K type strain sequencing project: providing services to taxonomists for standard genome sequencing and annotation.</title>
        <authorList>
            <consortium name="The Broad Institute Genomics Platform"/>
            <consortium name="The Broad Institute Genome Sequencing Center for Infectious Disease"/>
            <person name="Wu L."/>
            <person name="Ma J."/>
        </authorList>
    </citation>
    <scope>NUCLEOTIDE SEQUENCE [LARGE SCALE GENOMIC DNA]</scope>
    <source>
        <strain evidence="2">NBRC 108728</strain>
    </source>
</reference>
<proteinExistence type="predicted"/>
<evidence type="ECO:0000313" key="1">
    <source>
        <dbReference type="EMBL" id="BDZ49423.1"/>
    </source>
</evidence>
<name>A0ABM8GLY4_9MICO</name>
<keyword evidence="2" id="KW-1185">Reference proteome</keyword>
<dbReference type="EMBL" id="AP027732">
    <property type="protein sequence ID" value="BDZ49423.1"/>
    <property type="molecule type" value="Genomic_DNA"/>
</dbReference>
<evidence type="ECO:0000313" key="2">
    <source>
        <dbReference type="Proteomes" id="UP001321486"/>
    </source>
</evidence>
<gene>
    <name evidence="1" type="ORF">GCM10025867_16640</name>
</gene>
<dbReference type="RefSeq" id="WP_286346219.1">
    <property type="nucleotide sequence ID" value="NZ_AP027732.1"/>
</dbReference>
<dbReference type="Proteomes" id="UP001321486">
    <property type="component" value="Chromosome"/>
</dbReference>
<accession>A0ABM8GLY4</accession>
<organism evidence="1 2">
    <name type="scientific">Frondihabitans sucicola</name>
    <dbReference type="NCBI Taxonomy" id="1268041"/>
    <lineage>
        <taxon>Bacteria</taxon>
        <taxon>Bacillati</taxon>
        <taxon>Actinomycetota</taxon>
        <taxon>Actinomycetes</taxon>
        <taxon>Micrococcales</taxon>
        <taxon>Microbacteriaceae</taxon>
        <taxon>Frondihabitans</taxon>
    </lineage>
</organism>
<sequence length="95" mass="10030">MTSTITTIVLPKLGTDRETAFAVVADALPVAGTVVHLDAGEVSVGERVFVAGLVEALQEQAVESVVVIRATRPFADHFSRAATPRDLAHSFVDSQ</sequence>